<comment type="caution">
    <text evidence="2">The sequence shown here is derived from an EMBL/GenBank/DDBJ whole genome shotgun (WGS) entry which is preliminary data.</text>
</comment>
<name>A0A843X0Q0_COLES</name>
<proteinExistence type="predicted"/>
<sequence length="343" mass="37036">MQVITEEERDARGDKVAAKYSFIQQIYKSRNRSAAKGKYLKRSATARVSNVKRNMCISICSNIYLPAVKDRCNSSNVYKEGVAICSNTWEGERVTVVVGICKRTGAVAMVKVAVETCNSMAEEGKGMVGVETYSSRVVEVREMEEVVTCSSMEVVAMVKEEETEMEEGVNCNGTVAAVTVKEAAAICNGREAEVKVTAEAVSYSGTVEEVTAKEAEGTCSGKVGEVKEMAAAEIGSDRVVEAKHTHHGGGQANRHREQEEAGQVPRPAKAGHGSSSTAAATLPNGDRCRYVYSDPCLASQSQAVRCMVKGASSPLYRDLWTLMLKKGYHSLMQIASCITTTRE</sequence>
<reference evidence="2" key="1">
    <citation type="submission" date="2017-07" db="EMBL/GenBank/DDBJ databases">
        <title>Taro Niue Genome Assembly and Annotation.</title>
        <authorList>
            <person name="Atibalentja N."/>
            <person name="Keating K."/>
            <person name="Fields C.J."/>
        </authorList>
    </citation>
    <scope>NUCLEOTIDE SEQUENCE</scope>
    <source>
        <strain evidence="2">Niue_2</strain>
        <tissue evidence="2">Leaf</tissue>
    </source>
</reference>
<keyword evidence="3" id="KW-1185">Reference proteome</keyword>
<organism evidence="2 3">
    <name type="scientific">Colocasia esculenta</name>
    <name type="common">Wild taro</name>
    <name type="synonym">Arum esculentum</name>
    <dbReference type="NCBI Taxonomy" id="4460"/>
    <lineage>
        <taxon>Eukaryota</taxon>
        <taxon>Viridiplantae</taxon>
        <taxon>Streptophyta</taxon>
        <taxon>Embryophyta</taxon>
        <taxon>Tracheophyta</taxon>
        <taxon>Spermatophyta</taxon>
        <taxon>Magnoliopsida</taxon>
        <taxon>Liliopsida</taxon>
        <taxon>Araceae</taxon>
        <taxon>Aroideae</taxon>
        <taxon>Colocasieae</taxon>
        <taxon>Colocasia</taxon>
    </lineage>
</organism>
<evidence type="ECO:0000256" key="1">
    <source>
        <dbReference type="SAM" id="MobiDB-lite"/>
    </source>
</evidence>
<dbReference type="Proteomes" id="UP000652761">
    <property type="component" value="Unassembled WGS sequence"/>
</dbReference>
<feature type="region of interest" description="Disordered" evidence="1">
    <location>
        <begin position="242"/>
        <end position="280"/>
    </location>
</feature>
<dbReference type="AlphaFoldDB" id="A0A843X0Q0"/>
<dbReference type="EMBL" id="NMUH01006062">
    <property type="protein sequence ID" value="MQM14366.1"/>
    <property type="molecule type" value="Genomic_DNA"/>
</dbReference>
<gene>
    <name evidence="2" type="ORF">Taro_047298</name>
</gene>
<evidence type="ECO:0000313" key="2">
    <source>
        <dbReference type="EMBL" id="MQM14366.1"/>
    </source>
</evidence>
<protein>
    <submittedName>
        <fullName evidence="2">Uncharacterized protein</fullName>
    </submittedName>
</protein>
<evidence type="ECO:0000313" key="3">
    <source>
        <dbReference type="Proteomes" id="UP000652761"/>
    </source>
</evidence>
<accession>A0A843X0Q0</accession>